<dbReference type="InterPro" id="IPR036895">
    <property type="entry name" value="Uracil-DNA_glycosylase-like_sf"/>
</dbReference>
<name>A0A1B7LKM5_9FIRM</name>
<comment type="caution">
    <text evidence="9">The sequence shown here is derived from an EMBL/GenBank/DDBJ whole genome shotgun (WGS) entry which is preliminary data.</text>
</comment>
<keyword evidence="3" id="KW-0227">DNA damage</keyword>
<evidence type="ECO:0000313" key="9">
    <source>
        <dbReference type="EMBL" id="OAT87125.1"/>
    </source>
</evidence>
<dbReference type="InterPro" id="IPR005122">
    <property type="entry name" value="Uracil-DNA_glycosylase-like"/>
</dbReference>
<reference evidence="9 10" key="1">
    <citation type="submission" date="2016-04" db="EMBL/GenBank/DDBJ databases">
        <authorList>
            <person name="Evans L.H."/>
            <person name="Alamgir A."/>
            <person name="Owens N."/>
            <person name="Weber N.D."/>
            <person name="Virtaneva K."/>
            <person name="Barbian K."/>
            <person name="Babar A."/>
            <person name="Rosenke K."/>
        </authorList>
    </citation>
    <scope>NUCLEOTIDE SEQUENCE [LARGE SCALE GENOMIC DNA]</scope>
    <source>
        <strain evidence="9 10">LMa1</strain>
    </source>
</reference>
<accession>A0A1B7LKM5</accession>
<dbReference type="CDD" id="cd10030">
    <property type="entry name" value="UDG-F4_TTUDGA_SPO1dp_like"/>
    <property type="match status" value="1"/>
</dbReference>
<dbReference type="GO" id="GO:0046872">
    <property type="term" value="F:metal ion binding"/>
    <property type="evidence" value="ECO:0007669"/>
    <property type="project" value="UniProtKB-KW"/>
</dbReference>
<sequence length="188" mass="21030">MKLAVISPWPELTAPVEARECARCGLAGQRKRVIWGEGTPGAPVMIILDNPGAREDKEGRPFVCGTRLALREAMERGGLRPEDVFLTFLLKCRPIRSYDRESSRSACLPYLKEQIMDMRPRLLVCMGNVVTGTLFSGHEVKDLRGRRLAYENLPALATYHPLAARRRPNLLKLIASDLADAAEYLKRG</sequence>
<evidence type="ECO:0000256" key="5">
    <source>
        <dbReference type="ARBA" id="ARBA00023004"/>
    </source>
</evidence>
<evidence type="ECO:0000256" key="6">
    <source>
        <dbReference type="ARBA" id="ARBA00023014"/>
    </source>
</evidence>
<dbReference type="PANTHER" id="PTHR33693:SF1">
    <property type="entry name" value="TYPE-4 URACIL-DNA GLYCOSYLASE"/>
    <property type="match status" value="1"/>
</dbReference>
<dbReference type="EMBL" id="LYVF01000002">
    <property type="protein sequence ID" value="OAT87125.1"/>
    <property type="molecule type" value="Genomic_DNA"/>
</dbReference>
<evidence type="ECO:0000256" key="3">
    <source>
        <dbReference type="ARBA" id="ARBA00022763"/>
    </source>
</evidence>
<dbReference type="Proteomes" id="UP000078532">
    <property type="component" value="Unassembled WGS sequence"/>
</dbReference>
<keyword evidence="5" id="KW-0408">Iron</keyword>
<evidence type="ECO:0000313" key="10">
    <source>
        <dbReference type="Proteomes" id="UP000078532"/>
    </source>
</evidence>
<dbReference type="GO" id="GO:0051539">
    <property type="term" value="F:4 iron, 4 sulfur cluster binding"/>
    <property type="evidence" value="ECO:0007669"/>
    <property type="project" value="UniProtKB-KW"/>
</dbReference>
<evidence type="ECO:0000256" key="4">
    <source>
        <dbReference type="ARBA" id="ARBA00022801"/>
    </source>
</evidence>
<keyword evidence="2" id="KW-0479">Metal-binding</keyword>
<keyword evidence="6" id="KW-0411">Iron-sulfur</keyword>
<dbReference type="SMART" id="SM00987">
    <property type="entry name" value="UreE_C"/>
    <property type="match status" value="1"/>
</dbReference>
<dbReference type="GO" id="GO:0097506">
    <property type="term" value="F:deaminated base DNA N-glycosylase activity"/>
    <property type="evidence" value="ECO:0007669"/>
    <property type="project" value="UniProtKB-ARBA"/>
</dbReference>
<evidence type="ECO:0000259" key="8">
    <source>
        <dbReference type="SMART" id="SM00986"/>
    </source>
</evidence>
<dbReference type="InterPro" id="IPR051536">
    <property type="entry name" value="UDG_Type-4/5"/>
</dbReference>
<evidence type="ECO:0000256" key="7">
    <source>
        <dbReference type="ARBA" id="ARBA00023204"/>
    </source>
</evidence>
<keyword evidence="7" id="KW-0234">DNA repair</keyword>
<keyword evidence="1" id="KW-0004">4Fe-4S</keyword>
<organism evidence="9 10">
    <name type="scientific">Desulfotomaculum copahuensis</name>
    <dbReference type="NCBI Taxonomy" id="1838280"/>
    <lineage>
        <taxon>Bacteria</taxon>
        <taxon>Bacillati</taxon>
        <taxon>Bacillota</taxon>
        <taxon>Clostridia</taxon>
        <taxon>Eubacteriales</taxon>
        <taxon>Desulfotomaculaceae</taxon>
        <taxon>Desulfotomaculum</taxon>
    </lineage>
</organism>
<evidence type="ECO:0000256" key="2">
    <source>
        <dbReference type="ARBA" id="ARBA00022723"/>
    </source>
</evidence>
<dbReference type="GO" id="GO:0006281">
    <property type="term" value="P:DNA repair"/>
    <property type="evidence" value="ECO:0007669"/>
    <property type="project" value="UniProtKB-KW"/>
</dbReference>
<evidence type="ECO:0000256" key="1">
    <source>
        <dbReference type="ARBA" id="ARBA00022485"/>
    </source>
</evidence>
<protein>
    <recommendedName>
        <fullName evidence="8">Uracil-DNA glycosylase-like domain-containing protein</fullName>
    </recommendedName>
</protein>
<keyword evidence="4" id="KW-0378">Hydrolase</keyword>
<gene>
    <name evidence="9" type="ORF">A6M21_02230</name>
</gene>
<dbReference type="Gene3D" id="3.40.470.10">
    <property type="entry name" value="Uracil-DNA glycosylase-like domain"/>
    <property type="match status" value="1"/>
</dbReference>
<dbReference type="SUPFAM" id="SSF52141">
    <property type="entry name" value="Uracil-DNA glycosylase-like"/>
    <property type="match status" value="1"/>
</dbReference>
<proteinExistence type="predicted"/>
<keyword evidence="10" id="KW-1185">Reference proteome</keyword>
<feature type="domain" description="Uracil-DNA glycosylase-like" evidence="8">
    <location>
        <begin position="35"/>
        <end position="179"/>
    </location>
</feature>
<dbReference type="AlphaFoldDB" id="A0A1B7LKM5"/>
<dbReference type="SMART" id="SM00986">
    <property type="entry name" value="UDG"/>
    <property type="match status" value="1"/>
</dbReference>
<dbReference type="Pfam" id="PF03167">
    <property type="entry name" value="UDG"/>
    <property type="match status" value="1"/>
</dbReference>
<dbReference type="PANTHER" id="PTHR33693">
    <property type="entry name" value="TYPE-5 URACIL-DNA GLYCOSYLASE"/>
    <property type="match status" value="1"/>
</dbReference>
<dbReference type="STRING" id="1838280.A6M21_02230"/>